<keyword evidence="1" id="KW-0812">Transmembrane</keyword>
<sequence>MDINKRNDKKLKLGVIGCVIVIIVLTVLEFPAPVGFETRPQDNVSLGWLILFLLIVITEIATIPLILKKPKLGSIFGIIAGSLNILQVIADQLHLMQPEVAPLRYSLLEYSVAAVSVVLIYLSLMEKRNYE</sequence>
<dbReference type="AlphaFoldDB" id="A0A0G0Z430"/>
<protein>
    <submittedName>
        <fullName evidence="2">Uncharacterized protein</fullName>
    </submittedName>
</protein>
<reference evidence="2 3" key="1">
    <citation type="journal article" date="2015" name="Nature">
        <title>rRNA introns, odd ribosomes, and small enigmatic genomes across a large radiation of phyla.</title>
        <authorList>
            <person name="Brown C.T."/>
            <person name="Hug L.A."/>
            <person name="Thomas B.C."/>
            <person name="Sharon I."/>
            <person name="Castelle C.J."/>
            <person name="Singh A."/>
            <person name="Wilkins M.J."/>
            <person name="Williams K.H."/>
            <person name="Banfield J.F."/>
        </authorList>
    </citation>
    <scope>NUCLEOTIDE SEQUENCE [LARGE SCALE GENOMIC DNA]</scope>
</reference>
<keyword evidence="1" id="KW-1133">Transmembrane helix</keyword>
<organism evidence="2 3">
    <name type="scientific">Candidatus Collierbacteria bacterium GW2011_GWA2_42_17</name>
    <dbReference type="NCBI Taxonomy" id="1618378"/>
    <lineage>
        <taxon>Bacteria</taxon>
        <taxon>Candidatus Collieribacteriota</taxon>
    </lineage>
</organism>
<evidence type="ECO:0000313" key="3">
    <source>
        <dbReference type="Proteomes" id="UP000033854"/>
    </source>
</evidence>
<feature type="transmembrane region" description="Helical" evidence="1">
    <location>
        <begin position="46"/>
        <end position="67"/>
    </location>
</feature>
<keyword evidence="1" id="KW-0472">Membrane</keyword>
<feature type="transmembrane region" description="Helical" evidence="1">
    <location>
        <begin position="107"/>
        <end position="124"/>
    </location>
</feature>
<dbReference type="Proteomes" id="UP000033854">
    <property type="component" value="Unassembled WGS sequence"/>
</dbReference>
<comment type="caution">
    <text evidence="2">The sequence shown here is derived from an EMBL/GenBank/DDBJ whole genome shotgun (WGS) entry which is preliminary data.</text>
</comment>
<gene>
    <name evidence="2" type="ORF">UV06_C0001G0231</name>
</gene>
<proteinExistence type="predicted"/>
<feature type="transmembrane region" description="Helical" evidence="1">
    <location>
        <begin position="74"/>
        <end position="95"/>
    </location>
</feature>
<name>A0A0G0Z430_9BACT</name>
<accession>A0A0G0Z430</accession>
<evidence type="ECO:0000256" key="1">
    <source>
        <dbReference type="SAM" id="Phobius"/>
    </source>
</evidence>
<evidence type="ECO:0000313" key="2">
    <source>
        <dbReference type="EMBL" id="KKS43497.1"/>
    </source>
</evidence>
<dbReference type="EMBL" id="LCDA01000001">
    <property type="protein sequence ID" value="KKS43497.1"/>
    <property type="molecule type" value="Genomic_DNA"/>
</dbReference>
<feature type="transmembrane region" description="Helical" evidence="1">
    <location>
        <begin position="12"/>
        <end position="34"/>
    </location>
</feature>